<sequence length="349" mass="38970">MDSPASAGWNPPAQPPSPVPSPPPLAPSFEVAVDDHHIFHGPATRLGHRLCVNDSSAPTRDWRLRLRANFLSDRDRAAYSSQEIPVHLLPFFAYKDVALYVPPTDSGRPSLVTLFDAMYQEWYPTRDRTVFDNGLFSGCGAPFFSATVRVDFDGPAPQPSALLKHFVDWHIALSRRLYRVLPRFDGFPEGGPRMLVRPGLTQPQLQALPARLAHIEYTPIMRRTFTECFVWANGGWEDEGVRLVVLGEDMLRRILSSESEGLTRDVDLERQAKEAESPEAETGQGPKEDLDDHIGVDVEASIGRISVWIGSIEHVMRAVLAGDETRKRGLREYNPVLDEWLGEGVNVGK</sequence>
<dbReference type="OrthoDB" id="3788499at2759"/>
<comment type="caution">
    <text evidence="2">The sequence shown here is derived from an EMBL/GenBank/DDBJ whole genome shotgun (WGS) entry which is preliminary data.</text>
</comment>
<dbReference type="EMBL" id="JAADJZ010000002">
    <property type="protein sequence ID" value="KAF2876957.1"/>
    <property type="molecule type" value="Genomic_DNA"/>
</dbReference>
<dbReference type="AlphaFoldDB" id="A0A7C8IDL5"/>
<feature type="compositionally biased region" description="Pro residues" evidence="1">
    <location>
        <begin position="12"/>
        <end position="26"/>
    </location>
</feature>
<reference evidence="2 3" key="1">
    <citation type="submission" date="2020-01" db="EMBL/GenBank/DDBJ databases">
        <authorList>
            <consortium name="DOE Joint Genome Institute"/>
            <person name="Haridas S."/>
            <person name="Albert R."/>
            <person name="Binder M."/>
            <person name="Bloem J."/>
            <person name="Labutti K."/>
            <person name="Salamov A."/>
            <person name="Andreopoulos B."/>
            <person name="Baker S.E."/>
            <person name="Barry K."/>
            <person name="Bills G."/>
            <person name="Bluhm B.H."/>
            <person name="Cannon C."/>
            <person name="Castanera R."/>
            <person name="Culley D.E."/>
            <person name="Daum C."/>
            <person name="Ezra D."/>
            <person name="Gonzalez J.B."/>
            <person name="Henrissat B."/>
            <person name="Kuo A."/>
            <person name="Liang C."/>
            <person name="Lipzen A."/>
            <person name="Lutzoni F."/>
            <person name="Magnuson J."/>
            <person name="Mondo S."/>
            <person name="Nolan M."/>
            <person name="Ohm R."/>
            <person name="Pangilinan J."/>
            <person name="Park H.-J.H."/>
            <person name="Ramirez L."/>
            <person name="Alfaro M."/>
            <person name="Sun H."/>
            <person name="Tritt A."/>
            <person name="Yoshinaga Y."/>
            <person name="Zwiers L.-H.L."/>
            <person name="Turgeon B.G."/>
            <person name="Goodwin S.B."/>
            <person name="Spatafora J.W."/>
            <person name="Crous P.W."/>
            <person name="Grigoriev I.V."/>
        </authorList>
    </citation>
    <scope>NUCLEOTIDE SEQUENCE [LARGE SCALE GENOMIC DNA]</scope>
    <source>
        <strain evidence="2 3">CBS 611.86</strain>
    </source>
</reference>
<keyword evidence="3" id="KW-1185">Reference proteome</keyword>
<name>A0A7C8IDL5_9PLEO</name>
<gene>
    <name evidence="2" type="ORF">BDV95DRAFT_601370</name>
</gene>
<evidence type="ECO:0000313" key="2">
    <source>
        <dbReference type="EMBL" id="KAF2876957.1"/>
    </source>
</evidence>
<protein>
    <submittedName>
        <fullName evidence="2">Uncharacterized protein</fullName>
    </submittedName>
</protein>
<feature type="region of interest" description="Disordered" evidence="1">
    <location>
        <begin position="1"/>
        <end position="26"/>
    </location>
</feature>
<feature type="region of interest" description="Disordered" evidence="1">
    <location>
        <begin position="272"/>
        <end position="292"/>
    </location>
</feature>
<organism evidence="2 3">
    <name type="scientific">Massariosphaeria phaeospora</name>
    <dbReference type="NCBI Taxonomy" id="100035"/>
    <lineage>
        <taxon>Eukaryota</taxon>
        <taxon>Fungi</taxon>
        <taxon>Dikarya</taxon>
        <taxon>Ascomycota</taxon>
        <taxon>Pezizomycotina</taxon>
        <taxon>Dothideomycetes</taxon>
        <taxon>Pleosporomycetidae</taxon>
        <taxon>Pleosporales</taxon>
        <taxon>Pleosporales incertae sedis</taxon>
        <taxon>Massariosphaeria</taxon>
    </lineage>
</organism>
<dbReference type="Proteomes" id="UP000481861">
    <property type="component" value="Unassembled WGS sequence"/>
</dbReference>
<evidence type="ECO:0000313" key="3">
    <source>
        <dbReference type="Proteomes" id="UP000481861"/>
    </source>
</evidence>
<proteinExistence type="predicted"/>
<evidence type="ECO:0000256" key="1">
    <source>
        <dbReference type="SAM" id="MobiDB-lite"/>
    </source>
</evidence>
<accession>A0A7C8IDL5</accession>